<gene>
    <name evidence="1" type="ORF">CDAR_296691</name>
</gene>
<dbReference type="Proteomes" id="UP001054837">
    <property type="component" value="Unassembled WGS sequence"/>
</dbReference>
<evidence type="ECO:0000313" key="1">
    <source>
        <dbReference type="EMBL" id="GIY09008.1"/>
    </source>
</evidence>
<keyword evidence="2" id="KW-1185">Reference proteome</keyword>
<name>A0AAV4QG15_9ARAC</name>
<proteinExistence type="predicted"/>
<evidence type="ECO:0000313" key="2">
    <source>
        <dbReference type="Proteomes" id="UP001054837"/>
    </source>
</evidence>
<reference evidence="1 2" key="1">
    <citation type="submission" date="2021-06" db="EMBL/GenBank/DDBJ databases">
        <title>Caerostris darwini draft genome.</title>
        <authorList>
            <person name="Kono N."/>
            <person name="Arakawa K."/>
        </authorList>
    </citation>
    <scope>NUCLEOTIDE SEQUENCE [LARGE SCALE GENOMIC DNA]</scope>
</reference>
<organism evidence="1 2">
    <name type="scientific">Caerostris darwini</name>
    <dbReference type="NCBI Taxonomy" id="1538125"/>
    <lineage>
        <taxon>Eukaryota</taxon>
        <taxon>Metazoa</taxon>
        <taxon>Ecdysozoa</taxon>
        <taxon>Arthropoda</taxon>
        <taxon>Chelicerata</taxon>
        <taxon>Arachnida</taxon>
        <taxon>Araneae</taxon>
        <taxon>Araneomorphae</taxon>
        <taxon>Entelegynae</taxon>
        <taxon>Araneoidea</taxon>
        <taxon>Araneidae</taxon>
        <taxon>Caerostris</taxon>
    </lineage>
</organism>
<protein>
    <recommendedName>
        <fullName evidence="3">Maturase K</fullName>
    </recommendedName>
</protein>
<evidence type="ECO:0008006" key="3">
    <source>
        <dbReference type="Google" id="ProtNLM"/>
    </source>
</evidence>
<dbReference type="EMBL" id="BPLQ01004576">
    <property type="protein sequence ID" value="GIY09008.1"/>
    <property type="molecule type" value="Genomic_DNA"/>
</dbReference>
<dbReference type="AlphaFoldDB" id="A0AAV4QG15"/>
<comment type="caution">
    <text evidence="1">The sequence shown here is derived from an EMBL/GenBank/DDBJ whole genome shotgun (WGS) entry which is preliminary data.</text>
</comment>
<accession>A0AAV4QG15</accession>
<sequence>MLSKITHLHSLKSVSGLSSRIDVLHHSEVLSVLLDSHRTLEWVLDYSRATGGLLPQQTANSSNWETLKSVDGLEHRESKQAFSLRLEPERKLVSSSPRLSLFYPAVASRSDSDLEKTTSSSEGAARSRRNRNAICTRTDITPIKNRVIAPFLRFPYYFFHWILCCNGNELDLMNLILVFLSLACT</sequence>